<accession>A0ABT1CG28</accession>
<dbReference type="EMBL" id="JAMXQU010000004">
    <property type="protein sequence ID" value="MCO6159807.1"/>
    <property type="molecule type" value="Genomic_DNA"/>
</dbReference>
<evidence type="ECO:0000313" key="3">
    <source>
        <dbReference type="Proteomes" id="UP001523401"/>
    </source>
</evidence>
<feature type="transmembrane region" description="Helical" evidence="1">
    <location>
        <begin position="12"/>
        <end position="35"/>
    </location>
</feature>
<dbReference type="RefSeq" id="WP_252849140.1">
    <property type="nucleotide sequence ID" value="NZ_BAPW01000010.1"/>
</dbReference>
<keyword evidence="3" id="KW-1185">Reference proteome</keyword>
<keyword evidence="1" id="KW-0812">Transmembrane</keyword>
<name>A0ABT1CG28_9PROT</name>
<comment type="caution">
    <text evidence="2">The sequence shown here is derived from an EMBL/GenBank/DDBJ whole genome shotgun (WGS) entry which is preliminary data.</text>
</comment>
<organism evidence="2 3">
    <name type="scientific">Asaia lannensis NBRC 102526</name>
    <dbReference type="NCBI Taxonomy" id="1307926"/>
    <lineage>
        <taxon>Bacteria</taxon>
        <taxon>Pseudomonadati</taxon>
        <taxon>Pseudomonadota</taxon>
        <taxon>Alphaproteobacteria</taxon>
        <taxon>Acetobacterales</taxon>
        <taxon>Acetobacteraceae</taxon>
        <taxon>Asaia</taxon>
    </lineage>
</organism>
<protein>
    <submittedName>
        <fullName evidence="2">Uncharacterized protein</fullName>
    </submittedName>
</protein>
<keyword evidence="1" id="KW-0472">Membrane</keyword>
<reference evidence="2 3" key="1">
    <citation type="submission" date="2022-06" db="EMBL/GenBank/DDBJ databases">
        <title>Whole-genome of Asaia lannensis strain LMG 27011T.</title>
        <authorList>
            <person name="Sombolestani A."/>
        </authorList>
    </citation>
    <scope>NUCLEOTIDE SEQUENCE [LARGE SCALE GENOMIC DNA]</scope>
    <source>
        <strain evidence="2 3">NBRC 102526</strain>
    </source>
</reference>
<gene>
    <name evidence="2" type="ORF">NF685_07190</name>
</gene>
<proteinExistence type="predicted"/>
<sequence length="119" mass="11880">MTTPPPPVSRALMAAVIGMGVLIVLGTAGLIGVVIHRAMAPATAHMTAAGSSVPALPIASGGDAHGAPVSVYRGGGHVLSQAVRPDGSISLVLDTPAGQQVVIWSPETNRIVGRFSLAE</sequence>
<dbReference type="Proteomes" id="UP001523401">
    <property type="component" value="Unassembled WGS sequence"/>
</dbReference>
<keyword evidence="1" id="KW-1133">Transmembrane helix</keyword>
<evidence type="ECO:0000313" key="2">
    <source>
        <dbReference type="EMBL" id="MCO6159807.1"/>
    </source>
</evidence>
<evidence type="ECO:0000256" key="1">
    <source>
        <dbReference type="SAM" id="Phobius"/>
    </source>
</evidence>